<dbReference type="HOGENOM" id="CLU_059618_0_0_1"/>
<evidence type="ECO:0000256" key="1">
    <source>
        <dbReference type="SAM" id="MobiDB-lite"/>
    </source>
</evidence>
<dbReference type="AlphaFoldDB" id="D8QET3"/>
<name>D8QET3_SCHCM</name>
<dbReference type="Proteomes" id="UP000007431">
    <property type="component" value="Unassembled WGS sequence"/>
</dbReference>
<feature type="compositionally biased region" description="Basic residues" evidence="1">
    <location>
        <begin position="15"/>
        <end position="30"/>
    </location>
</feature>
<dbReference type="EMBL" id="GL377310">
    <property type="protein sequence ID" value="EFI94224.1"/>
    <property type="molecule type" value="Genomic_DNA"/>
</dbReference>
<feature type="compositionally biased region" description="Polar residues" evidence="1">
    <location>
        <begin position="1"/>
        <end position="12"/>
    </location>
</feature>
<feature type="region of interest" description="Disordered" evidence="1">
    <location>
        <begin position="1"/>
        <end position="39"/>
    </location>
</feature>
<proteinExistence type="predicted"/>
<evidence type="ECO:0000313" key="2">
    <source>
        <dbReference type="EMBL" id="EFI94224.1"/>
    </source>
</evidence>
<gene>
    <name evidence="2" type="primary">CLP4</name>
    <name evidence="2" type="ORF">SCHCODRAFT_70207</name>
</gene>
<dbReference type="OMA" id="LNARETC"/>
<dbReference type="VEuPathDB" id="FungiDB:SCHCODRAFT_02635876"/>
<sequence>MFQVASHPSSFATHGHGHHHSHHSSSHHSSAHGSHGVNLPRTLQRPQFYDIPSRNITAVAPDLAGVPIEYVRRGLYPRAREMIGGISTLNVPSTMPANHLPKHLNVGCRATPGVSYPTHLLAVCASKSGDAHAKLVPTHALVLAAHCAHVEPLDAAAPQPGGSVLPLRIVRMAVPSPAAFPILHAYMYNHRADAVAQALFPALPAGAARAFATHQGITVALGSGQAKHQLAAQLMQAEGGNLSRLTADAAHVKEAWQDMVSLGMYDAQLWDTIDLCWEVVLAALNLAAAQQ</sequence>
<keyword evidence="3" id="KW-1185">Reference proteome</keyword>
<dbReference type="InParanoid" id="D8QET3"/>
<accession>D8QET3</accession>
<dbReference type="GeneID" id="9590759"/>
<protein>
    <submittedName>
        <fullName evidence="2">Clp1-like protein</fullName>
    </submittedName>
</protein>
<organism evidence="3">
    <name type="scientific">Schizophyllum commune (strain H4-8 / FGSC 9210)</name>
    <name type="common">Split gill fungus</name>
    <dbReference type="NCBI Taxonomy" id="578458"/>
    <lineage>
        <taxon>Eukaryota</taxon>
        <taxon>Fungi</taxon>
        <taxon>Dikarya</taxon>
        <taxon>Basidiomycota</taxon>
        <taxon>Agaricomycotina</taxon>
        <taxon>Agaricomycetes</taxon>
        <taxon>Agaricomycetidae</taxon>
        <taxon>Agaricales</taxon>
        <taxon>Schizophyllaceae</taxon>
        <taxon>Schizophyllum</taxon>
    </lineage>
</organism>
<evidence type="ECO:0000313" key="3">
    <source>
        <dbReference type="Proteomes" id="UP000007431"/>
    </source>
</evidence>
<dbReference type="KEGG" id="scm:SCHCO_02635876"/>
<dbReference type="eggNOG" id="ENOG502SPX0">
    <property type="taxonomic scope" value="Eukaryota"/>
</dbReference>
<dbReference type="OrthoDB" id="2523383at2759"/>
<reference evidence="2 3" key="1">
    <citation type="journal article" date="2010" name="Nat. Biotechnol.">
        <title>Genome sequence of the model mushroom Schizophyllum commune.</title>
        <authorList>
            <person name="Ohm R.A."/>
            <person name="de Jong J.F."/>
            <person name="Lugones L.G."/>
            <person name="Aerts A."/>
            <person name="Kothe E."/>
            <person name="Stajich J.E."/>
            <person name="de Vries R.P."/>
            <person name="Record E."/>
            <person name="Levasseur A."/>
            <person name="Baker S.E."/>
            <person name="Bartholomew K.A."/>
            <person name="Coutinho P.M."/>
            <person name="Erdmann S."/>
            <person name="Fowler T.J."/>
            <person name="Gathman A.C."/>
            <person name="Lombard V."/>
            <person name="Henrissat B."/>
            <person name="Knabe N."/>
            <person name="Kuees U."/>
            <person name="Lilly W.W."/>
            <person name="Lindquist E."/>
            <person name="Lucas S."/>
            <person name="Magnuson J.K."/>
            <person name="Piumi F."/>
            <person name="Raudaskoski M."/>
            <person name="Salamov A."/>
            <person name="Schmutz J."/>
            <person name="Schwarze F.W.M.R."/>
            <person name="vanKuyk P.A."/>
            <person name="Horton J.S."/>
            <person name="Grigoriev I.V."/>
            <person name="Woesten H.A.B."/>
        </authorList>
    </citation>
    <scope>NUCLEOTIDE SEQUENCE [LARGE SCALE GENOMIC DNA]</scope>
    <source>
        <strain evidence="3">H4-8 / FGSC 9210</strain>
    </source>
</reference>